<dbReference type="GO" id="GO:0005975">
    <property type="term" value="P:carbohydrate metabolic process"/>
    <property type="evidence" value="ECO:0007669"/>
    <property type="project" value="InterPro"/>
</dbReference>
<evidence type="ECO:0000256" key="1">
    <source>
        <dbReference type="ARBA" id="ARBA00005336"/>
    </source>
</evidence>
<dbReference type="SUPFAM" id="SSF51445">
    <property type="entry name" value="(Trans)glycosidases"/>
    <property type="match status" value="1"/>
</dbReference>
<keyword evidence="2" id="KW-0378">Hydrolase</keyword>
<feature type="chain" id="PRO_5040987943" evidence="3">
    <location>
        <begin position="21"/>
        <end position="207"/>
    </location>
</feature>
<name>A0A9W8JL57_9AGAR</name>
<comment type="similarity">
    <text evidence="1">Belongs to the glycosyl hydrolase 3 family.</text>
</comment>
<dbReference type="Proteomes" id="UP001148786">
    <property type="component" value="Unassembled WGS sequence"/>
</dbReference>
<reference evidence="4" key="1">
    <citation type="submission" date="2022-07" db="EMBL/GenBank/DDBJ databases">
        <title>Genome Sequence of Agrocybe chaxingu.</title>
        <authorList>
            <person name="Buettner E."/>
        </authorList>
    </citation>
    <scope>NUCLEOTIDE SEQUENCE</scope>
    <source>
        <strain evidence="4">MP-N11</strain>
    </source>
</reference>
<sequence length="207" mass="23302">MRSRSFAALFTLVACGHVLAQDTFGVATGLHFSVDARGENIDGSRPIYKNTDASIEDRVNDLLPRMSVAEKVAQVIQGDLNGWMNLNDPLDNTLAFNQTGLEEMMRLKGGSIWGGYLVPYEKFVYAVNVGQKYLMENTTLGIPALIQSEGSSSLHAYVPMTNIQRVQPGRSSWLHEQRHHLSLSDRARSLIRHRARQGGRQHHRYRR</sequence>
<evidence type="ECO:0000313" key="4">
    <source>
        <dbReference type="EMBL" id="KAJ3485895.1"/>
    </source>
</evidence>
<dbReference type="PROSITE" id="PS51257">
    <property type="entry name" value="PROKAR_LIPOPROTEIN"/>
    <property type="match status" value="1"/>
</dbReference>
<evidence type="ECO:0000256" key="2">
    <source>
        <dbReference type="ARBA" id="ARBA00022801"/>
    </source>
</evidence>
<dbReference type="InterPro" id="IPR036962">
    <property type="entry name" value="Glyco_hydro_3_N_sf"/>
</dbReference>
<gene>
    <name evidence="4" type="ORF">NLJ89_g11857</name>
</gene>
<dbReference type="EMBL" id="JANKHO010003133">
    <property type="protein sequence ID" value="KAJ3485895.1"/>
    <property type="molecule type" value="Genomic_DNA"/>
</dbReference>
<accession>A0A9W8JL57</accession>
<protein>
    <submittedName>
        <fullName evidence="4">Uncharacterized protein</fullName>
    </submittedName>
</protein>
<keyword evidence="3" id="KW-0732">Signal</keyword>
<dbReference type="OrthoDB" id="2123594at2759"/>
<dbReference type="Gene3D" id="3.20.20.300">
    <property type="entry name" value="Glycoside hydrolase, family 3, N-terminal domain"/>
    <property type="match status" value="1"/>
</dbReference>
<dbReference type="InterPro" id="IPR017853">
    <property type="entry name" value="GH"/>
</dbReference>
<evidence type="ECO:0000256" key="3">
    <source>
        <dbReference type="SAM" id="SignalP"/>
    </source>
</evidence>
<organism evidence="4 5">
    <name type="scientific">Agrocybe chaxingu</name>
    <dbReference type="NCBI Taxonomy" id="84603"/>
    <lineage>
        <taxon>Eukaryota</taxon>
        <taxon>Fungi</taxon>
        <taxon>Dikarya</taxon>
        <taxon>Basidiomycota</taxon>
        <taxon>Agaricomycotina</taxon>
        <taxon>Agaricomycetes</taxon>
        <taxon>Agaricomycetidae</taxon>
        <taxon>Agaricales</taxon>
        <taxon>Agaricineae</taxon>
        <taxon>Strophariaceae</taxon>
        <taxon>Agrocybe</taxon>
    </lineage>
</organism>
<proteinExistence type="inferred from homology"/>
<dbReference type="GO" id="GO:0004553">
    <property type="term" value="F:hydrolase activity, hydrolyzing O-glycosyl compounds"/>
    <property type="evidence" value="ECO:0007669"/>
    <property type="project" value="InterPro"/>
</dbReference>
<feature type="signal peptide" evidence="3">
    <location>
        <begin position="1"/>
        <end position="20"/>
    </location>
</feature>
<keyword evidence="5" id="KW-1185">Reference proteome</keyword>
<evidence type="ECO:0000313" key="5">
    <source>
        <dbReference type="Proteomes" id="UP001148786"/>
    </source>
</evidence>
<dbReference type="AlphaFoldDB" id="A0A9W8JL57"/>
<comment type="caution">
    <text evidence="4">The sequence shown here is derived from an EMBL/GenBank/DDBJ whole genome shotgun (WGS) entry which is preliminary data.</text>
</comment>